<evidence type="ECO:0000256" key="6">
    <source>
        <dbReference type="ARBA" id="ARBA00023136"/>
    </source>
</evidence>
<dbReference type="InterPro" id="IPR001320">
    <property type="entry name" value="Iontro_rcpt_C"/>
</dbReference>
<evidence type="ECO:0000313" key="14">
    <source>
        <dbReference type="EMBL" id="KAK7832247.1"/>
    </source>
</evidence>
<keyword evidence="8" id="KW-0325">Glycoprotein</keyword>
<keyword evidence="6 11" id="KW-0472">Membrane</keyword>
<dbReference type="Proteomes" id="UP000237347">
    <property type="component" value="Unassembled WGS sequence"/>
</dbReference>
<feature type="domain" description="Ionotropic glutamate receptor L-glutamate and glycine-binding" evidence="13">
    <location>
        <begin position="7"/>
        <end position="47"/>
    </location>
</feature>
<dbReference type="Pfam" id="PF00060">
    <property type="entry name" value="Lig_chan"/>
    <property type="match status" value="1"/>
</dbReference>
<evidence type="ECO:0000256" key="11">
    <source>
        <dbReference type="SAM" id="Phobius"/>
    </source>
</evidence>
<dbReference type="EMBL" id="PKMF04000429">
    <property type="protein sequence ID" value="KAK7832247.1"/>
    <property type="molecule type" value="Genomic_DNA"/>
</dbReference>
<comment type="subcellular location">
    <subcellularLocation>
        <location evidence="1">Membrane</location>
        <topology evidence="1">Multi-pass membrane protein</topology>
    </subcellularLocation>
</comment>
<name>A0AAW0JZ05_QUESU</name>
<feature type="non-terminal residue" evidence="14">
    <location>
        <position position="1"/>
    </location>
</feature>
<dbReference type="InterPro" id="IPR015683">
    <property type="entry name" value="Ionotropic_Glu_rcpt"/>
</dbReference>
<keyword evidence="2" id="KW-0813">Transport</keyword>
<proteinExistence type="predicted"/>
<dbReference type="Pfam" id="PF10613">
    <property type="entry name" value="Lig_chan-Glu_bd"/>
    <property type="match status" value="1"/>
</dbReference>
<keyword evidence="7 14" id="KW-0675">Receptor</keyword>
<evidence type="ECO:0000313" key="15">
    <source>
        <dbReference type="Proteomes" id="UP000237347"/>
    </source>
</evidence>
<comment type="caution">
    <text evidence="14">The sequence shown here is derived from an EMBL/GenBank/DDBJ whole genome shotgun (WGS) entry which is preliminary data.</text>
</comment>
<evidence type="ECO:0000256" key="7">
    <source>
        <dbReference type="ARBA" id="ARBA00023170"/>
    </source>
</evidence>
<reference evidence="14 15" key="1">
    <citation type="journal article" date="2018" name="Sci. Data">
        <title>The draft genome sequence of cork oak.</title>
        <authorList>
            <person name="Ramos A.M."/>
            <person name="Usie A."/>
            <person name="Barbosa P."/>
            <person name="Barros P.M."/>
            <person name="Capote T."/>
            <person name="Chaves I."/>
            <person name="Simoes F."/>
            <person name="Abreu I."/>
            <person name="Carrasquinho I."/>
            <person name="Faro C."/>
            <person name="Guimaraes J.B."/>
            <person name="Mendonca D."/>
            <person name="Nobrega F."/>
            <person name="Rodrigues L."/>
            <person name="Saibo N.J.M."/>
            <person name="Varela M.C."/>
            <person name="Egas C."/>
            <person name="Matos J."/>
            <person name="Miguel C.M."/>
            <person name="Oliveira M.M."/>
            <person name="Ricardo C.P."/>
            <person name="Goncalves S."/>
        </authorList>
    </citation>
    <scope>NUCLEOTIDE SEQUENCE [LARGE SCALE GENOMIC DNA]</scope>
    <source>
        <strain evidence="15">cv. HL8</strain>
    </source>
</reference>
<evidence type="ECO:0000256" key="10">
    <source>
        <dbReference type="ARBA" id="ARBA00023303"/>
    </source>
</evidence>
<accession>A0AAW0JZ05</accession>
<keyword evidence="5" id="KW-0406">Ion transport</keyword>
<dbReference type="SUPFAM" id="SSF53850">
    <property type="entry name" value="Periplasmic binding protein-like II"/>
    <property type="match status" value="1"/>
</dbReference>
<dbReference type="PANTHER" id="PTHR18966">
    <property type="entry name" value="IONOTROPIC GLUTAMATE RECEPTOR"/>
    <property type="match status" value="1"/>
</dbReference>
<dbReference type="GO" id="GO:0015276">
    <property type="term" value="F:ligand-gated monoatomic ion channel activity"/>
    <property type="evidence" value="ECO:0007669"/>
    <property type="project" value="InterPro"/>
</dbReference>
<organism evidence="14 15">
    <name type="scientific">Quercus suber</name>
    <name type="common">Cork oak</name>
    <dbReference type="NCBI Taxonomy" id="58331"/>
    <lineage>
        <taxon>Eukaryota</taxon>
        <taxon>Viridiplantae</taxon>
        <taxon>Streptophyta</taxon>
        <taxon>Embryophyta</taxon>
        <taxon>Tracheophyta</taxon>
        <taxon>Spermatophyta</taxon>
        <taxon>Magnoliopsida</taxon>
        <taxon>eudicotyledons</taxon>
        <taxon>Gunneridae</taxon>
        <taxon>Pentapetalae</taxon>
        <taxon>rosids</taxon>
        <taxon>fabids</taxon>
        <taxon>Fagales</taxon>
        <taxon>Fagaceae</taxon>
        <taxon>Quercus</taxon>
    </lineage>
</organism>
<keyword evidence="4 11" id="KW-1133">Transmembrane helix</keyword>
<evidence type="ECO:0000256" key="5">
    <source>
        <dbReference type="ARBA" id="ARBA00023065"/>
    </source>
</evidence>
<keyword evidence="3 11" id="KW-0812">Transmembrane</keyword>
<feature type="domain" description="Ionotropic glutamate receptor C-terminal" evidence="12">
    <location>
        <begin position="63"/>
        <end position="180"/>
    </location>
</feature>
<keyword evidence="9" id="KW-1071">Ligand-gated ion channel</keyword>
<evidence type="ECO:0000259" key="12">
    <source>
        <dbReference type="Pfam" id="PF00060"/>
    </source>
</evidence>
<evidence type="ECO:0000256" key="9">
    <source>
        <dbReference type="ARBA" id="ARBA00023286"/>
    </source>
</evidence>
<sequence length="207" mass="23357">FYSCHVVQIQQRTFDAAIGDLTITADRLQYVDFTTPFVEPGFAMIVPAKPTGSAWMFTKPFTLNMWVMTGVILMYTTLIVCFLEPQSNPEFSGSWKNQIGTAPWFIFSSLFFAHMWLFVVLILNSSYTASLSSMLTVRQLQSNDIKWSKNVKLIPQCVPKGASREPGSLDLQSFEVLYLASFATFPNMLANKPSAASRCFRRRSKSS</sequence>
<evidence type="ECO:0000256" key="1">
    <source>
        <dbReference type="ARBA" id="ARBA00004141"/>
    </source>
</evidence>
<evidence type="ECO:0000256" key="8">
    <source>
        <dbReference type="ARBA" id="ARBA00023180"/>
    </source>
</evidence>
<evidence type="ECO:0000256" key="2">
    <source>
        <dbReference type="ARBA" id="ARBA00022448"/>
    </source>
</evidence>
<dbReference type="AlphaFoldDB" id="A0AAW0JZ05"/>
<keyword evidence="15" id="KW-1185">Reference proteome</keyword>
<feature type="transmembrane region" description="Helical" evidence="11">
    <location>
        <begin position="104"/>
        <end position="123"/>
    </location>
</feature>
<protein>
    <submittedName>
        <fullName evidence="14">Glutamate receptor 3.4</fullName>
    </submittedName>
</protein>
<dbReference type="Gene3D" id="1.10.287.70">
    <property type="match status" value="1"/>
</dbReference>
<feature type="transmembrane region" description="Helical" evidence="11">
    <location>
        <begin position="63"/>
        <end position="83"/>
    </location>
</feature>
<evidence type="ECO:0000256" key="3">
    <source>
        <dbReference type="ARBA" id="ARBA00022692"/>
    </source>
</evidence>
<gene>
    <name evidence="14" type="primary">GLR3.4_0</name>
    <name evidence="14" type="ORF">CFP56_026713</name>
</gene>
<dbReference type="InterPro" id="IPR019594">
    <property type="entry name" value="Glu/Gly-bd"/>
</dbReference>
<dbReference type="Gene3D" id="3.40.190.10">
    <property type="entry name" value="Periplasmic binding protein-like II"/>
    <property type="match status" value="1"/>
</dbReference>
<evidence type="ECO:0000256" key="4">
    <source>
        <dbReference type="ARBA" id="ARBA00022989"/>
    </source>
</evidence>
<keyword evidence="10" id="KW-0407">Ion channel</keyword>
<dbReference type="GO" id="GO:0016020">
    <property type="term" value="C:membrane"/>
    <property type="evidence" value="ECO:0007669"/>
    <property type="project" value="UniProtKB-SubCell"/>
</dbReference>
<evidence type="ECO:0000259" key="13">
    <source>
        <dbReference type="Pfam" id="PF10613"/>
    </source>
</evidence>